<gene>
    <name evidence="1" type="ORF">GIW81_16050</name>
</gene>
<comment type="caution">
    <text evidence="1">The sequence shown here is derived from an EMBL/GenBank/DDBJ whole genome shotgun (WGS) entry which is preliminary data.</text>
</comment>
<dbReference type="EMBL" id="WMBQ01000002">
    <property type="protein sequence ID" value="MTD95851.1"/>
    <property type="molecule type" value="Genomic_DNA"/>
</dbReference>
<organism evidence="1 2">
    <name type="scientific">Hyphomicrobium album</name>
    <dbReference type="NCBI Taxonomy" id="2665159"/>
    <lineage>
        <taxon>Bacteria</taxon>
        <taxon>Pseudomonadati</taxon>
        <taxon>Pseudomonadota</taxon>
        <taxon>Alphaproteobacteria</taxon>
        <taxon>Hyphomicrobiales</taxon>
        <taxon>Hyphomicrobiaceae</taxon>
        <taxon>Hyphomicrobium</taxon>
    </lineage>
</organism>
<sequence>MKFADNETRYEFRKFATDLTTVRDAFAARATGTAQPASRETYVVTRLNIESNVKVRGGRLQVKTLRGRLGMLEQWARPLNAEFPVPVEEVESIVLPALGLDLEIGRGGALSENALLAVVSGQHALATTRVDKRRTLYDVGNCVAEFCELRIDDDKLHTIAIEASDTDAALVLLNELGLGDAQNESYAEFLQRRLF</sequence>
<evidence type="ECO:0008006" key="3">
    <source>
        <dbReference type="Google" id="ProtNLM"/>
    </source>
</evidence>
<keyword evidence="2" id="KW-1185">Reference proteome</keyword>
<proteinExistence type="predicted"/>
<reference evidence="1 2" key="1">
    <citation type="submission" date="2019-11" db="EMBL/GenBank/DDBJ databases">
        <title>Identification of a novel strain.</title>
        <authorList>
            <person name="Xu Q."/>
            <person name="Wang G."/>
        </authorList>
    </citation>
    <scope>NUCLEOTIDE SEQUENCE [LARGE SCALE GENOMIC DNA]</scope>
    <source>
        <strain evidence="2">xq</strain>
    </source>
</reference>
<protein>
    <recommendedName>
        <fullName evidence="3">CYTH domain-containing protein</fullName>
    </recommendedName>
</protein>
<evidence type="ECO:0000313" key="2">
    <source>
        <dbReference type="Proteomes" id="UP000440694"/>
    </source>
</evidence>
<accession>A0A6I3KT06</accession>
<name>A0A6I3KT06_9HYPH</name>
<evidence type="ECO:0000313" key="1">
    <source>
        <dbReference type="EMBL" id="MTD95851.1"/>
    </source>
</evidence>
<dbReference type="AlphaFoldDB" id="A0A6I3KT06"/>
<dbReference type="Proteomes" id="UP000440694">
    <property type="component" value="Unassembled WGS sequence"/>
</dbReference>
<dbReference type="RefSeq" id="WP_154740343.1">
    <property type="nucleotide sequence ID" value="NZ_WMBQ01000002.1"/>
</dbReference>